<sequence length="334" mass="37204">MLKFYPLLTLCLFLLSWAPLRAQDPVFSQFYAAPLQLNPALTGLEDAPVFHLNYRNQWPSISQAYVSYAASYSQFFSKQNSGFGASVLADVAGNGIYASTQIGLHYTYSLYLSENSRLRMGLEGQFINKRLNWDELVFLDQLDPATGSVDGSGNTNATQEARGANNLSYMDFGAGVLYQMPYFYGGFSIKHINAPSESYLSLNEVAATLPIRYTLHFGGQIPLSTGKKIRKAAYISPSILYSQQRDFKQLNFGAQSQYDIFLGGIWFRHTFSNADAVIFMLGVQQGPIKIAYSYDWTLSGLANASGGAHEVSLILNLASDKKRIDYNDCLKMFR</sequence>
<evidence type="ECO:0000256" key="1">
    <source>
        <dbReference type="SAM" id="SignalP"/>
    </source>
</evidence>
<dbReference type="HOGENOM" id="CLU_068235_1_0_10"/>
<gene>
    <name evidence="2" type="ordered locus">SGRA_3015</name>
</gene>
<dbReference type="Pfam" id="PF11751">
    <property type="entry name" value="PorP_SprF"/>
    <property type="match status" value="1"/>
</dbReference>
<dbReference type="InterPro" id="IPR019861">
    <property type="entry name" value="PorP/SprF_Bacteroidetes"/>
</dbReference>
<feature type="signal peptide" evidence="1">
    <location>
        <begin position="1"/>
        <end position="22"/>
    </location>
</feature>
<feature type="chain" id="PRO_5003603861" evidence="1">
    <location>
        <begin position="23"/>
        <end position="334"/>
    </location>
</feature>
<proteinExistence type="predicted"/>
<protein>
    <submittedName>
        <fullName evidence="2">Membrane protein</fullName>
    </submittedName>
</protein>
<name>H6KZG7_SAPGL</name>
<dbReference type="KEGG" id="sgn:SGRA_3015"/>
<dbReference type="AlphaFoldDB" id="H6KZG7"/>
<dbReference type="OrthoDB" id="1186563at2"/>
<keyword evidence="3" id="KW-1185">Reference proteome</keyword>
<dbReference type="RefSeq" id="WP_015693343.1">
    <property type="nucleotide sequence ID" value="NC_016940.1"/>
</dbReference>
<accession>H6KZG7</accession>
<evidence type="ECO:0000313" key="3">
    <source>
        <dbReference type="Proteomes" id="UP000007519"/>
    </source>
</evidence>
<dbReference type="Proteomes" id="UP000007519">
    <property type="component" value="Chromosome"/>
</dbReference>
<dbReference type="NCBIfam" id="TIGR03519">
    <property type="entry name" value="T9SS_PorP_fam"/>
    <property type="match status" value="1"/>
</dbReference>
<keyword evidence="1" id="KW-0732">Signal</keyword>
<organism evidence="2 3">
    <name type="scientific">Saprospira grandis (strain Lewin)</name>
    <dbReference type="NCBI Taxonomy" id="984262"/>
    <lineage>
        <taxon>Bacteria</taxon>
        <taxon>Pseudomonadati</taxon>
        <taxon>Bacteroidota</taxon>
        <taxon>Saprospiria</taxon>
        <taxon>Saprospirales</taxon>
        <taxon>Saprospiraceae</taxon>
        <taxon>Saprospira</taxon>
    </lineage>
</organism>
<dbReference type="STRING" id="984262.SGRA_3015"/>
<reference evidence="2 3" key="1">
    <citation type="journal article" date="2012" name="Stand. Genomic Sci.">
        <title>Complete genome sequencing and analysis of Saprospira grandis str. Lewin, a predatory marine bacterium.</title>
        <authorList>
            <person name="Saw J.H."/>
            <person name="Yuryev A."/>
            <person name="Kanbe M."/>
            <person name="Hou S."/>
            <person name="Young A.G."/>
            <person name="Aizawa S."/>
            <person name="Alam M."/>
        </authorList>
    </citation>
    <scope>NUCLEOTIDE SEQUENCE [LARGE SCALE GENOMIC DNA]</scope>
    <source>
        <strain evidence="2 3">Lewin</strain>
    </source>
</reference>
<dbReference type="eggNOG" id="COG4772">
    <property type="taxonomic scope" value="Bacteria"/>
</dbReference>
<dbReference type="EMBL" id="CP002831">
    <property type="protein sequence ID" value="AFC25743.1"/>
    <property type="molecule type" value="Genomic_DNA"/>
</dbReference>
<evidence type="ECO:0000313" key="2">
    <source>
        <dbReference type="EMBL" id="AFC25743.1"/>
    </source>
</evidence>